<organism evidence="1 2">
    <name type="scientific">Phytophthora palmivora</name>
    <dbReference type="NCBI Taxonomy" id="4796"/>
    <lineage>
        <taxon>Eukaryota</taxon>
        <taxon>Sar</taxon>
        <taxon>Stramenopiles</taxon>
        <taxon>Oomycota</taxon>
        <taxon>Peronosporomycetes</taxon>
        <taxon>Peronosporales</taxon>
        <taxon>Peronosporaceae</taxon>
        <taxon>Phytophthora</taxon>
    </lineage>
</organism>
<keyword evidence="2" id="KW-1185">Reference proteome</keyword>
<dbReference type="EMBL" id="NCKW01011064">
    <property type="protein sequence ID" value="POM64665.1"/>
    <property type="molecule type" value="Genomic_DNA"/>
</dbReference>
<accession>A0A2P4XGJ3</accession>
<dbReference type="OrthoDB" id="79511at2759"/>
<sequence>MREKYYLFCQTRKRPAQIVDVGPTPLRPLDQEGFVWPTIDEIGRLQAFHNAPAGAALGDDDLWRICNLIWIPTEESEMILRRLIIAYCGHHGRRGIRVMENHIHQLFSTSGLGGLVRAFCSKCLLCLHVKGGKVIPRPFSEEHYIF</sequence>
<gene>
    <name evidence="1" type="ORF">PHPALM_19770</name>
</gene>
<dbReference type="AlphaFoldDB" id="A0A2P4XGJ3"/>
<proteinExistence type="predicted"/>
<evidence type="ECO:0000313" key="1">
    <source>
        <dbReference type="EMBL" id="POM64665.1"/>
    </source>
</evidence>
<evidence type="ECO:0000313" key="2">
    <source>
        <dbReference type="Proteomes" id="UP000237271"/>
    </source>
</evidence>
<name>A0A2P4XGJ3_9STRA</name>
<evidence type="ECO:0008006" key="3">
    <source>
        <dbReference type="Google" id="ProtNLM"/>
    </source>
</evidence>
<reference evidence="1 2" key="1">
    <citation type="journal article" date="2017" name="Genome Biol. Evol.">
        <title>Phytophthora megakarya and P. palmivora, closely related causal agents of cacao black pod rot, underwent increases in genome sizes and gene numbers by different mechanisms.</title>
        <authorList>
            <person name="Ali S.S."/>
            <person name="Shao J."/>
            <person name="Lary D.J."/>
            <person name="Kronmiller B."/>
            <person name="Shen D."/>
            <person name="Strem M.D."/>
            <person name="Amoako-Attah I."/>
            <person name="Akrofi A.Y."/>
            <person name="Begoude B.A."/>
            <person name="Ten Hoopen G.M."/>
            <person name="Coulibaly K."/>
            <person name="Kebe B.I."/>
            <person name="Melnick R.L."/>
            <person name="Guiltinan M.J."/>
            <person name="Tyler B.M."/>
            <person name="Meinhardt L.W."/>
            <person name="Bailey B.A."/>
        </authorList>
    </citation>
    <scope>NUCLEOTIDE SEQUENCE [LARGE SCALE GENOMIC DNA]</scope>
    <source>
        <strain evidence="2">sbr112.9</strain>
    </source>
</reference>
<comment type="caution">
    <text evidence="1">The sequence shown here is derived from an EMBL/GenBank/DDBJ whole genome shotgun (WGS) entry which is preliminary data.</text>
</comment>
<protein>
    <recommendedName>
        <fullName evidence="3">Integrase zinc-binding domain-containing protein</fullName>
    </recommendedName>
</protein>
<dbReference type="Proteomes" id="UP000237271">
    <property type="component" value="Unassembled WGS sequence"/>
</dbReference>